<dbReference type="Proteomes" id="UP000440578">
    <property type="component" value="Unassembled WGS sequence"/>
</dbReference>
<accession>A0A6A4VJJ5</accession>
<gene>
    <name evidence="8" type="primary">pyroxd1_0</name>
    <name evidence="8" type="ORF">FJT64_000796</name>
</gene>
<dbReference type="Gene3D" id="3.50.50.60">
    <property type="entry name" value="FAD/NAD(P)-binding domain"/>
    <property type="match status" value="3"/>
</dbReference>
<dbReference type="PANTHER" id="PTHR43429">
    <property type="entry name" value="PYRIDINE NUCLEOTIDE-DISULFIDE OXIDOREDUCTASE DOMAIN-CONTAINING"/>
    <property type="match status" value="1"/>
</dbReference>
<protein>
    <recommendedName>
        <fullName evidence="3">Pyridine nucleotide-disulfide oxidoreductase domain-containing protein 1</fullName>
    </recommendedName>
</protein>
<dbReference type="PRINTS" id="PR00368">
    <property type="entry name" value="FADPNR"/>
</dbReference>
<dbReference type="InterPro" id="IPR050260">
    <property type="entry name" value="FAD-bd_OxRdtase"/>
</dbReference>
<dbReference type="InterPro" id="IPR036188">
    <property type="entry name" value="FAD/NAD-bd_sf"/>
</dbReference>
<organism evidence="8 9">
    <name type="scientific">Amphibalanus amphitrite</name>
    <name type="common">Striped barnacle</name>
    <name type="synonym">Balanus amphitrite</name>
    <dbReference type="NCBI Taxonomy" id="1232801"/>
    <lineage>
        <taxon>Eukaryota</taxon>
        <taxon>Metazoa</taxon>
        <taxon>Ecdysozoa</taxon>
        <taxon>Arthropoda</taxon>
        <taxon>Crustacea</taxon>
        <taxon>Multicrustacea</taxon>
        <taxon>Cirripedia</taxon>
        <taxon>Thoracica</taxon>
        <taxon>Thoracicalcarea</taxon>
        <taxon>Balanomorpha</taxon>
        <taxon>Balanoidea</taxon>
        <taxon>Balanidae</taxon>
        <taxon>Amphibalaninae</taxon>
        <taxon>Amphibalanus</taxon>
    </lineage>
</organism>
<dbReference type="EMBL" id="VIIS01001720">
    <property type="protein sequence ID" value="KAF0293793.1"/>
    <property type="molecule type" value="Genomic_DNA"/>
</dbReference>
<comment type="similarity">
    <text evidence="2">Belongs to the class-I pyridine nucleotide-disulfide oxidoreductase family. PYROXD1 subfamily.</text>
</comment>
<name>A0A6A4VJJ5_AMPAM</name>
<dbReference type="SUPFAM" id="SSF51905">
    <property type="entry name" value="FAD/NAD(P)-binding domain"/>
    <property type="match status" value="2"/>
</dbReference>
<evidence type="ECO:0000313" key="9">
    <source>
        <dbReference type="Proteomes" id="UP000440578"/>
    </source>
</evidence>
<evidence type="ECO:0000259" key="7">
    <source>
        <dbReference type="Pfam" id="PF07992"/>
    </source>
</evidence>
<dbReference type="AlphaFoldDB" id="A0A6A4VJJ5"/>
<dbReference type="InterPro" id="IPR016156">
    <property type="entry name" value="FAD/NAD-linked_Rdtase_dimer_sf"/>
</dbReference>
<keyword evidence="9" id="KW-1185">Reference proteome</keyword>
<evidence type="ECO:0000313" key="8">
    <source>
        <dbReference type="EMBL" id="KAF0293793.1"/>
    </source>
</evidence>
<evidence type="ECO:0000256" key="6">
    <source>
        <dbReference type="SAM" id="MobiDB-lite"/>
    </source>
</evidence>
<evidence type="ECO:0000256" key="5">
    <source>
        <dbReference type="ARBA" id="ARBA00022827"/>
    </source>
</evidence>
<feature type="domain" description="FAD/NAD(P)-binding" evidence="7">
    <location>
        <begin position="256"/>
        <end position="368"/>
    </location>
</feature>
<feature type="domain" description="FAD/NAD(P)-binding" evidence="7">
    <location>
        <begin position="8"/>
        <end position="193"/>
    </location>
</feature>
<reference evidence="8 9" key="1">
    <citation type="submission" date="2019-07" db="EMBL/GenBank/DDBJ databases">
        <title>Draft genome assembly of a fouling barnacle, Amphibalanus amphitrite (Darwin, 1854): The first reference genome for Thecostraca.</title>
        <authorList>
            <person name="Kim W."/>
        </authorList>
    </citation>
    <scope>NUCLEOTIDE SEQUENCE [LARGE SCALE GENOMIC DNA]</scope>
    <source>
        <strain evidence="8">SNU_AA5</strain>
        <tissue evidence="8">Soma without cirri and trophi</tissue>
    </source>
</reference>
<keyword evidence="4" id="KW-0285">Flavoprotein</keyword>
<evidence type="ECO:0000256" key="1">
    <source>
        <dbReference type="ARBA" id="ARBA00001974"/>
    </source>
</evidence>
<evidence type="ECO:0000256" key="2">
    <source>
        <dbReference type="ARBA" id="ARBA00008147"/>
    </source>
</evidence>
<keyword evidence="5" id="KW-0274">FAD</keyword>
<comment type="cofactor">
    <cofactor evidence="1">
        <name>FAD</name>
        <dbReference type="ChEBI" id="CHEBI:57692"/>
    </cofactor>
</comment>
<evidence type="ECO:0000256" key="3">
    <source>
        <dbReference type="ARBA" id="ARBA00018240"/>
    </source>
</evidence>
<dbReference type="Gene3D" id="3.30.390.30">
    <property type="match status" value="1"/>
</dbReference>
<proteinExistence type="inferred from homology"/>
<dbReference type="InterPro" id="IPR023753">
    <property type="entry name" value="FAD/NAD-binding_dom"/>
</dbReference>
<dbReference type="Pfam" id="PF07992">
    <property type="entry name" value="Pyr_redox_2"/>
    <property type="match status" value="2"/>
</dbReference>
<feature type="region of interest" description="Disordered" evidence="6">
    <location>
        <begin position="193"/>
        <end position="240"/>
    </location>
</feature>
<dbReference type="GO" id="GO:0016491">
    <property type="term" value="F:oxidoreductase activity"/>
    <property type="evidence" value="ECO:0007669"/>
    <property type="project" value="InterPro"/>
</dbReference>
<dbReference type="PANTHER" id="PTHR43429:SF2">
    <property type="entry name" value="PYRIDINE NUCLEOTIDE-DISULFIDE OXIDOREDUCTASE DOMAIN-CONTAINING PROTEIN 1"/>
    <property type="match status" value="1"/>
</dbReference>
<dbReference type="OrthoDB" id="202203at2759"/>
<sequence>MTTDTCTYLIVGGGIAGVSCAQQLSFEEPSEDIVLVSAGSMVLQTTAVQVTRLAHELQVQEVSGHQLTDLCPGLRLKQATATRLDAKDKVLHLSDGSSVRYGRLCICTGGRPRLPLPDHPAVIGIRDGHSVDELVRRLGPARRVLIVGNGGIASELVFTLKDVDVTWVIRDGSISATFVDPGAAEFLLPRLESRDQQPPAGDPTVAVPAPPSKRWRYHASDPPSSEAGQGDPAVPGSALGPDWLQRLQARGAGKGRVTVKYKTELRRLVDRPSDSDDSENWPVYAELTSGETIGCDFIVSATGVLPNTEPFTEGTSLRLAADGGILVDDHMRTHEADVYAAGDACSPDWELAPHWFQMRLWSQARQMGLYAAKCMSADRLGVPLLQDFCFEMFAHVTRLLGHKLILLGLFNGQRLGTDYTALIRMTPGVEFIKVVLRDGKVQGALLLGDTDLEETFENLILSQMDVSHLGDDLLSPDVDIEDYFD</sequence>
<comment type="caution">
    <text evidence="8">The sequence shown here is derived from an EMBL/GenBank/DDBJ whole genome shotgun (WGS) entry which is preliminary data.</text>
</comment>
<evidence type="ECO:0000256" key="4">
    <source>
        <dbReference type="ARBA" id="ARBA00022630"/>
    </source>
</evidence>